<evidence type="ECO:0000313" key="6">
    <source>
        <dbReference type="Proteomes" id="UP000277580"/>
    </source>
</evidence>
<evidence type="ECO:0000256" key="4">
    <source>
        <dbReference type="ARBA" id="ARBA00023002"/>
    </source>
</evidence>
<dbReference type="OrthoDB" id="66881at2759"/>
<evidence type="ECO:0000313" key="5">
    <source>
        <dbReference type="EMBL" id="RPB12800.1"/>
    </source>
</evidence>
<reference evidence="5 6" key="1">
    <citation type="journal article" date="2018" name="Nat. Ecol. Evol.">
        <title>Pezizomycetes genomes reveal the molecular basis of ectomycorrhizal truffle lifestyle.</title>
        <authorList>
            <person name="Murat C."/>
            <person name="Payen T."/>
            <person name="Noel B."/>
            <person name="Kuo A."/>
            <person name="Morin E."/>
            <person name="Chen J."/>
            <person name="Kohler A."/>
            <person name="Krizsan K."/>
            <person name="Balestrini R."/>
            <person name="Da Silva C."/>
            <person name="Montanini B."/>
            <person name="Hainaut M."/>
            <person name="Levati E."/>
            <person name="Barry K.W."/>
            <person name="Belfiori B."/>
            <person name="Cichocki N."/>
            <person name="Clum A."/>
            <person name="Dockter R.B."/>
            <person name="Fauchery L."/>
            <person name="Guy J."/>
            <person name="Iotti M."/>
            <person name="Le Tacon F."/>
            <person name="Lindquist E.A."/>
            <person name="Lipzen A."/>
            <person name="Malagnac F."/>
            <person name="Mello A."/>
            <person name="Molinier V."/>
            <person name="Miyauchi S."/>
            <person name="Poulain J."/>
            <person name="Riccioni C."/>
            <person name="Rubini A."/>
            <person name="Sitrit Y."/>
            <person name="Splivallo R."/>
            <person name="Traeger S."/>
            <person name="Wang M."/>
            <person name="Zifcakova L."/>
            <person name="Wipf D."/>
            <person name="Zambonelli A."/>
            <person name="Paolocci F."/>
            <person name="Nowrousian M."/>
            <person name="Ottonello S."/>
            <person name="Baldrian P."/>
            <person name="Spatafora J.W."/>
            <person name="Henrissat B."/>
            <person name="Nagy L.G."/>
            <person name="Aury J.M."/>
            <person name="Wincker P."/>
            <person name="Grigoriev I.V."/>
            <person name="Bonfante P."/>
            <person name="Martin F.M."/>
        </authorList>
    </citation>
    <scope>NUCLEOTIDE SEQUENCE [LARGE SCALE GENOMIC DNA]</scope>
    <source>
        <strain evidence="5 6">CCBAS932</strain>
    </source>
</reference>
<dbReference type="GO" id="GO:0050660">
    <property type="term" value="F:flavin adenine dinucleotide binding"/>
    <property type="evidence" value="ECO:0007669"/>
    <property type="project" value="InterPro"/>
</dbReference>
<sequence>MSTLQHALLHPLTTLYTLLQYLLTALLHPLTTFYTLLQHLLTTLFAPPPVRTPPPPPTGPRVAIIGAGITGISAAAHCVSHNSDVLIFDSAPTIGGIWARVNGTSSLQIHSIMYRFHPSITFQNAYPKRTEILEQLEALWRRYRLEEKTVLEMKVVSIERTETGKWRVNGIPEWEFDGVVAAVGTCGEPMLPMLPGVEGQWRFQGQMVHSSELEGVEMEGRKVVVLGGGASAVEALECALNRGAESVSLLSRSDKWIIPRNPLIDIILSLNPFGSELYISYIPEFLRRRLFLYRSLSPLAPHTTGLWESTPIVNSDLLSNIRSGRARWLRADILNIEEYGVRYSHRSPGVPKGGPGVEKFADADIIVFATGFKRPSLSFLPEDCFEEGYEPPNWYLQTFPPGAVDICACNCTYVNAIGTVGHLHVGVYTRLLLMFLNDPLTAPPAEAMRSWVKWTKWLKAKSPTGAFDFFTYGELCLWFLECVVVNPFRWKWAFFVFTGRGMPMGIVRKEREIIEGDSSRIIGNSELRECVSWSVLTVKSF</sequence>
<accession>A0A3N4KQK9</accession>
<dbReference type="PRINTS" id="PR00419">
    <property type="entry name" value="ADXRDTASE"/>
</dbReference>
<dbReference type="InParanoid" id="A0A3N4KQK9"/>
<dbReference type="GO" id="GO:0050661">
    <property type="term" value="F:NADP binding"/>
    <property type="evidence" value="ECO:0007669"/>
    <property type="project" value="InterPro"/>
</dbReference>
<dbReference type="InterPro" id="IPR050346">
    <property type="entry name" value="FMO-like"/>
</dbReference>
<organism evidence="5 6">
    <name type="scientific">Morchella conica CCBAS932</name>
    <dbReference type="NCBI Taxonomy" id="1392247"/>
    <lineage>
        <taxon>Eukaryota</taxon>
        <taxon>Fungi</taxon>
        <taxon>Dikarya</taxon>
        <taxon>Ascomycota</taxon>
        <taxon>Pezizomycotina</taxon>
        <taxon>Pezizomycetes</taxon>
        <taxon>Pezizales</taxon>
        <taxon>Morchellaceae</taxon>
        <taxon>Morchella</taxon>
    </lineage>
</organism>
<dbReference type="InterPro" id="IPR020946">
    <property type="entry name" value="Flavin_mOase-like"/>
</dbReference>
<dbReference type="Pfam" id="PF00743">
    <property type="entry name" value="FMO-like"/>
    <property type="match status" value="1"/>
</dbReference>
<keyword evidence="3" id="KW-0274">FAD</keyword>
<dbReference type="EMBL" id="ML119126">
    <property type="protein sequence ID" value="RPB12800.1"/>
    <property type="molecule type" value="Genomic_DNA"/>
</dbReference>
<keyword evidence="2" id="KW-0285">Flavoprotein</keyword>
<evidence type="ECO:0000256" key="1">
    <source>
        <dbReference type="ARBA" id="ARBA00009183"/>
    </source>
</evidence>
<dbReference type="SUPFAM" id="SSF51735">
    <property type="entry name" value="NAD(P)-binding Rossmann-fold domains"/>
    <property type="match status" value="1"/>
</dbReference>
<dbReference type="STRING" id="1392247.A0A3N4KQK9"/>
<keyword evidence="6" id="KW-1185">Reference proteome</keyword>
<dbReference type="InterPro" id="IPR036188">
    <property type="entry name" value="FAD/NAD-bd_sf"/>
</dbReference>
<dbReference type="SUPFAM" id="SSF51905">
    <property type="entry name" value="FAD/NAD(P)-binding domain"/>
    <property type="match status" value="1"/>
</dbReference>
<evidence type="ECO:0000256" key="2">
    <source>
        <dbReference type="ARBA" id="ARBA00022630"/>
    </source>
</evidence>
<name>A0A3N4KQK9_9PEZI</name>
<protein>
    <submittedName>
        <fullName evidence="5">FAD/NAD(P)-binding domain-containing protein</fullName>
    </submittedName>
</protein>
<gene>
    <name evidence="5" type="ORF">P167DRAFT_553369</name>
</gene>
<evidence type="ECO:0000256" key="3">
    <source>
        <dbReference type="ARBA" id="ARBA00022827"/>
    </source>
</evidence>
<dbReference type="AlphaFoldDB" id="A0A3N4KQK9"/>
<comment type="similarity">
    <text evidence="1">Belongs to the FMO family.</text>
</comment>
<keyword evidence="4" id="KW-0560">Oxidoreductase</keyword>
<dbReference type="Gene3D" id="3.50.50.60">
    <property type="entry name" value="FAD/NAD(P)-binding domain"/>
    <property type="match status" value="1"/>
</dbReference>
<proteinExistence type="inferred from homology"/>
<dbReference type="PANTHER" id="PTHR23023">
    <property type="entry name" value="DIMETHYLANILINE MONOOXYGENASE"/>
    <property type="match status" value="1"/>
</dbReference>
<dbReference type="InterPro" id="IPR036291">
    <property type="entry name" value="NAD(P)-bd_dom_sf"/>
</dbReference>
<dbReference type="GO" id="GO:0004499">
    <property type="term" value="F:N,N-dimethylaniline monooxygenase activity"/>
    <property type="evidence" value="ECO:0007669"/>
    <property type="project" value="InterPro"/>
</dbReference>
<dbReference type="Proteomes" id="UP000277580">
    <property type="component" value="Unassembled WGS sequence"/>
</dbReference>